<evidence type="ECO:0000259" key="3">
    <source>
        <dbReference type="Pfam" id="PF20416"/>
    </source>
</evidence>
<feature type="compositionally biased region" description="Polar residues" evidence="1">
    <location>
        <begin position="522"/>
        <end position="532"/>
    </location>
</feature>
<protein>
    <submittedName>
        <fullName evidence="4">Uncharacterized protein TCIL3000_10_3130</fullName>
    </submittedName>
</protein>
<dbReference type="InterPro" id="IPR052575">
    <property type="entry name" value="SSU_processome_comp_20"/>
</dbReference>
<dbReference type="PANTHER" id="PTHR17695:SF11">
    <property type="entry name" value="SMALL SUBUNIT PROCESSOME COMPONENT 20 HOMOLOG"/>
    <property type="match status" value="1"/>
</dbReference>
<evidence type="ECO:0000313" key="4">
    <source>
        <dbReference type="EMBL" id="CCC93552.1"/>
    </source>
</evidence>
<dbReference type="InterPro" id="IPR011430">
    <property type="entry name" value="UTP20_N"/>
</dbReference>
<feature type="compositionally biased region" description="Basic and acidic residues" evidence="1">
    <location>
        <begin position="1665"/>
        <end position="1676"/>
    </location>
</feature>
<dbReference type="SUPFAM" id="SSF48371">
    <property type="entry name" value="ARM repeat"/>
    <property type="match status" value="1"/>
</dbReference>
<dbReference type="VEuPathDB" id="TriTrypDB:TcIL3000_10_3130"/>
<sequence length="1882" mass="207054">MGAGGDTAVSAAENLLVVDIESAAFHDATYLTMMVGMMCDRTPNTPFCPLQVLLTMVSTTSARESARNGTDDGECNMTLGKCLDLMENLQAVFLDLAGVFGHLQGEVRSSAGVNRTSKWAEVLTAVLPLALVIAEAENSILKQKSQFDTTKSESLFAWRFRGALVGIISTMRLAACTSFSIRAVFASTSSFSLFAQASAMLLQLAPLCNAPGTDKENAECIKDAVVILATGFRESRNEMLSDEEVGRLLHGVECILHATLRLFGVEENLALLVVDGAPSNEPKASEKRKSSIKRSAEQQHREVILKSLARLNESLGTEGQEALVHVLLFESLVSPIRTLRITALRVLLLVCHPDVSDANRMAGCGPVDPSFFDSLIRAEEFNPLSSAGNLDGAQQALARLSFDAAAGSLQNPLQRVILARAMVGLLHAKYAVVWPIALKMLADLVKIEDTTGSVEKEQHQEHERADSAPAVWGEAEESAKLLKPFVWKGVICKYARLIVFGDIVQSSAVRSHEGDDDDSCGNAPSESHVGQQGLLSSANDPLWYRIQLSDKQRHEKGELVSKDFATAQYKTAAITWNLLANKDGKLLCWGEHYLPAASPTSTHGKMAASRSTDRATLAKTFLSGLADFGHGGASNDAKSTLIAELALELSQVRRGEHPSGVKHLKLLDDRLALALNAYTSVSAGKPAPVDSNKRTSKGTETATNDHVEHLQNICAGLISDPCAKLQRAALDLLRRLKVAPYSQYHEKLIPYCDTQQNLFHFLSSFHVESDIPQEDRADYIATALAITLPKLTGNVTREKLKNQAVLQRRVLSFVTHVTDAGVFAGILQGLVKRLIFDCVMPTKNVEPETFHFGEWWAKWARKSTHCARQLEHLLRQLFNTTKLLSALMQAVGKGFSSFAGTCLHLGINGYLISCRHVLLSVVNGGSLYPASNDHQSDMPTGEEWQKRAGKALNSSNVKALMARMRREATLVVASLFEQFPEEVMETLWDDVNKIGVTSSGDRLKRSLIGQYLAALRINSCGAVAELIGDNQRAAATPLLRLVRSWISSHCTLPLVGAFAETVSETIKQLFYSSCSAVNPSSRSASLGGASSKDSHYPLIISALREGLRCVAALLDAGDETIEVFGSTEQSTLRALLIEPYVGEIFTSLYSLIRRSTSSGVSEAKGNARTVANNAERHHPGVMSFNVATWKELIASVSILVPYVVKRHDRVSEEHSREAVAEEGCPMVENTSTMLSRLLEMCITFVDHPACAKDRETGTAAVGVLETLLPHISRVDVALHYEPLALLFNTVTNPEARLTLCRALKIMLTHLSEDPHVASCKESSVGDGVQRGSGGYALQLAAVGRAVSCMNSFADDNNTLERYDFELRFHTLRSLRQFFHNDGEYCTVSRITAMEKYQRRQRDQIREERDYSGDLDVTIPLHPQEAPVMCVEGFLALAANTIFLIRDPEGTISVLATELLEAMIRYASRQNTCVAGYDVLILKRVIRRVILPSLRRGVVSRDVHIRNAHMKAFGALAQYYKHSFRSFASLYSRNAEHNFFSNVGHVQHRCRLNALSLVRQKADSIHPRDALRVFVPFLLAAVKDFAQGKRDQQNLSEGRAKGYCDVALATLAAIAGALPWEGYYRVLSLLLMNAHECPDLRIPMLRGVVLVLDHFHFLDECSEGGDGEKGVKQRAVADDDEDDDCDVDDEKVDDGVEATLMAELRAKRIKYRSARILHVMEDDILPQLYAFLSDGSRKGGTHGSVGEVRVSSHAVTSVRSEMQKADRARQNTAVLQLPVAVAIMKIVKRFPEDRFSLHAEQLLDEVTLKLRTKNDKHRERARRVLSAMLCETGPGKLSFVIAKLRSHLVHGYQLHVLGYTVVTLLYNLYEPRHDISLRGARHR</sequence>
<proteinExistence type="predicted"/>
<feature type="region of interest" description="Disordered" evidence="1">
    <location>
        <begin position="1663"/>
        <end position="1689"/>
    </location>
</feature>
<dbReference type="InterPro" id="IPR016024">
    <property type="entry name" value="ARM-type_fold"/>
</dbReference>
<dbReference type="EMBL" id="HE575323">
    <property type="protein sequence ID" value="CCC93552.1"/>
    <property type="molecule type" value="Genomic_DNA"/>
</dbReference>
<name>G0UVY6_TRYCI</name>
<feature type="region of interest" description="Disordered" evidence="1">
    <location>
        <begin position="683"/>
        <end position="703"/>
    </location>
</feature>
<feature type="compositionally biased region" description="Acidic residues" evidence="1">
    <location>
        <begin position="1677"/>
        <end position="1689"/>
    </location>
</feature>
<feature type="domain" description="U3 small nucleolar RNA-associated protein 20 N-terminal" evidence="2">
    <location>
        <begin position="1034"/>
        <end position="1375"/>
    </location>
</feature>
<dbReference type="InterPro" id="IPR046523">
    <property type="entry name" value="UTP20_dom"/>
</dbReference>
<organism evidence="4">
    <name type="scientific">Trypanosoma congolense (strain IL3000)</name>
    <dbReference type="NCBI Taxonomy" id="1068625"/>
    <lineage>
        <taxon>Eukaryota</taxon>
        <taxon>Discoba</taxon>
        <taxon>Euglenozoa</taxon>
        <taxon>Kinetoplastea</taxon>
        <taxon>Metakinetoplastina</taxon>
        <taxon>Trypanosomatida</taxon>
        <taxon>Trypanosomatidae</taxon>
        <taxon>Trypanosoma</taxon>
        <taxon>Nannomonas</taxon>
    </lineage>
</organism>
<dbReference type="GO" id="GO:0032040">
    <property type="term" value="C:small-subunit processome"/>
    <property type="evidence" value="ECO:0007669"/>
    <property type="project" value="TreeGrafter"/>
</dbReference>
<gene>
    <name evidence="4" type="ORF">TCIL3000_10_3130</name>
</gene>
<feature type="region of interest" description="Disordered" evidence="1">
    <location>
        <begin position="511"/>
        <end position="532"/>
    </location>
</feature>
<dbReference type="Pfam" id="PF07539">
    <property type="entry name" value="UTP20_N"/>
    <property type="match status" value="1"/>
</dbReference>
<evidence type="ECO:0000256" key="1">
    <source>
        <dbReference type="SAM" id="MobiDB-lite"/>
    </source>
</evidence>
<dbReference type="GO" id="GO:0030686">
    <property type="term" value="C:90S preribosome"/>
    <property type="evidence" value="ECO:0007669"/>
    <property type="project" value="TreeGrafter"/>
</dbReference>
<accession>G0UVY6</accession>
<feature type="domain" description="U3 small nucleolar RNA-associated protein 20" evidence="3">
    <location>
        <begin position="1768"/>
        <end position="1867"/>
    </location>
</feature>
<evidence type="ECO:0000259" key="2">
    <source>
        <dbReference type="Pfam" id="PF07539"/>
    </source>
</evidence>
<reference evidence="4" key="1">
    <citation type="journal article" date="2012" name="Proc. Natl. Acad. Sci. U.S.A.">
        <title>Antigenic diversity is generated by distinct evolutionary mechanisms in African trypanosome species.</title>
        <authorList>
            <person name="Jackson A.P."/>
            <person name="Berry A."/>
            <person name="Aslett M."/>
            <person name="Allison H.C."/>
            <person name="Burton P."/>
            <person name="Vavrova-Anderson J."/>
            <person name="Brown R."/>
            <person name="Browne H."/>
            <person name="Corton N."/>
            <person name="Hauser H."/>
            <person name="Gamble J."/>
            <person name="Gilderthorp R."/>
            <person name="Marcello L."/>
            <person name="McQuillan J."/>
            <person name="Otto T.D."/>
            <person name="Quail M.A."/>
            <person name="Sanders M.J."/>
            <person name="van Tonder A."/>
            <person name="Ginger M.L."/>
            <person name="Field M.C."/>
            <person name="Barry J.D."/>
            <person name="Hertz-Fowler C."/>
            <person name="Berriman M."/>
        </authorList>
    </citation>
    <scope>NUCLEOTIDE SEQUENCE</scope>
    <source>
        <strain evidence="4">IL3000</strain>
    </source>
</reference>
<dbReference type="PANTHER" id="PTHR17695">
    <property type="entry name" value="SMALL SUBUNIT PROCESSOME COMPONENT 20 HOMOLOG"/>
    <property type="match status" value="1"/>
</dbReference>
<dbReference type="Pfam" id="PF20416">
    <property type="entry name" value="UTP20"/>
    <property type="match status" value="1"/>
</dbReference>